<protein>
    <submittedName>
        <fullName evidence="1">Uncharacterized protein</fullName>
    </submittedName>
</protein>
<gene>
    <name evidence="1" type="ORF">H8B06_11900</name>
</gene>
<dbReference type="Proteomes" id="UP000602759">
    <property type="component" value="Unassembled WGS sequence"/>
</dbReference>
<proteinExistence type="predicted"/>
<name>A0ABR7YQI2_9SPHI</name>
<keyword evidence="2" id="KW-1185">Reference proteome</keyword>
<organism evidence="1 2">
    <name type="scientific">Sphingobacterium micropteri</name>
    <dbReference type="NCBI Taxonomy" id="2763501"/>
    <lineage>
        <taxon>Bacteria</taxon>
        <taxon>Pseudomonadati</taxon>
        <taxon>Bacteroidota</taxon>
        <taxon>Sphingobacteriia</taxon>
        <taxon>Sphingobacteriales</taxon>
        <taxon>Sphingobacteriaceae</taxon>
        <taxon>Sphingobacterium</taxon>
    </lineage>
</organism>
<evidence type="ECO:0000313" key="2">
    <source>
        <dbReference type="Proteomes" id="UP000602759"/>
    </source>
</evidence>
<evidence type="ECO:0000313" key="1">
    <source>
        <dbReference type="EMBL" id="MBD1433534.1"/>
    </source>
</evidence>
<accession>A0ABR7YQI2</accession>
<sequence>MYKILSFPSDVEAGNRMINNTEIIASPANYEDWFIERFNAVHIDKAFAEEIRAIIER</sequence>
<comment type="caution">
    <text evidence="1">The sequence shown here is derived from an EMBL/GenBank/DDBJ whole genome shotgun (WGS) entry which is preliminary data.</text>
</comment>
<dbReference type="RefSeq" id="WP_190994502.1">
    <property type="nucleotide sequence ID" value="NZ_JACOIK010000008.1"/>
</dbReference>
<dbReference type="EMBL" id="JACOIK010000008">
    <property type="protein sequence ID" value="MBD1433534.1"/>
    <property type="molecule type" value="Genomic_DNA"/>
</dbReference>
<reference evidence="1 2" key="1">
    <citation type="submission" date="2020-08" db="EMBL/GenBank/DDBJ databases">
        <title>Sphingobacterium sp. DN00404 isolated from aquaculture water.</title>
        <authorList>
            <person name="Zhang M."/>
        </authorList>
    </citation>
    <scope>NUCLEOTIDE SEQUENCE [LARGE SCALE GENOMIC DNA]</scope>
    <source>
        <strain evidence="1 2">DN00404</strain>
    </source>
</reference>